<reference evidence="3" key="1">
    <citation type="submission" date="2020-06" db="EMBL/GenBank/DDBJ databases">
        <title>Draft genomic sequecing of Geomonas sp. Red745.</title>
        <authorList>
            <person name="Itoh H."/>
            <person name="Xu Z.X."/>
            <person name="Ushijima N."/>
            <person name="Masuda Y."/>
            <person name="Shiratori Y."/>
            <person name="Senoo K."/>
        </authorList>
    </citation>
    <scope>NUCLEOTIDE SEQUENCE [LARGE SCALE GENOMIC DNA]</scope>
    <source>
        <strain evidence="3">Red745</strain>
    </source>
</reference>
<feature type="chain" id="PRO_5028468743" description="Lipoprotein" evidence="1">
    <location>
        <begin position="23"/>
        <end position="222"/>
    </location>
</feature>
<name>A0A6V8N3V8_9BACT</name>
<proteinExistence type="predicted"/>
<dbReference type="EMBL" id="BLXZ01000002">
    <property type="protein sequence ID" value="GFO67228.1"/>
    <property type="molecule type" value="Genomic_DNA"/>
</dbReference>
<organism evidence="2 3">
    <name type="scientific">Geomonas limicola</name>
    <dbReference type="NCBI Taxonomy" id="2740186"/>
    <lineage>
        <taxon>Bacteria</taxon>
        <taxon>Pseudomonadati</taxon>
        <taxon>Thermodesulfobacteriota</taxon>
        <taxon>Desulfuromonadia</taxon>
        <taxon>Geobacterales</taxon>
        <taxon>Geobacteraceae</taxon>
        <taxon>Geomonas</taxon>
    </lineage>
</organism>
<feature type="signal peptide" evidence="1">
    <location>
        <begin position="1"/>
        <end position="22"/>
    </location>
</feature>
<sequence>MFRNLAACTVFALILASIPGCGGDSGTISNSITLPTDTQLNLYCEDAGVYPETCELSDPDNPYRLVSVTEMSKWELSDAAPSAKARYYLWATALAKSPSGENQFYVATALHQLYTEGRSENARLQAIKAYRSLLDNFLTSLTYWKADWLPAAPTYAVPLKDWAGMRMYDPRENGLLSLFPNTISDATVSVNQSRFDGLNYLATWGYAYDPTPDAITNLGTLK</sequence>
<keyword evidence="1" id="KW-0732">Signal</keyword>
<protein>
    <recommendedName>
        <fullName evidence="4">Lipoprotein</fullName>
    </recommendedName>
</protein>
<dbReference type="AlphaFoldDB" id="A0A6V8N3V8"/>
<evidence type="ECO:0008006" key="4">
    <source>
        <dbReference type="Google" id="ProtNLM"/>
    </source>
</evidence>
<evidence type="ECO:0000313" key="3">
    <source>
        <dbReference type="Proteomes" id="UP000587586"/>
    </source>
</evidence>
<comment type="caution">
    <text evidence="2">The sequence shown here is derived from an EMBL/GenBank/DDBJ whole genome shotgun (WGS) entry which is preliminary data.</text>
</comment>
<gene>
    <name evidence="2" type="ORF">GMLC_08070</name>
</gene>
<dbReference type="RefSeq" id="WP_183359782.1">
    <property type="nucleotide sequence ID" value="NZ_BLXZ01000002.1"/>
</dbReference>
<evidence type="ECO:0000313" key="2">
    <source>
        <dbReference type="EMBL" id="GFO67228.1"/>
    </source>
</evidence>
<accession>A0A6V8N3V8</accession>
<evidence type="ECO:0000256" key="1">
    <source>
        <dbReference type="SAM" id="SignalP"/>
    </source>
</evidence>
<dbReference type="Proteomes" id="UP000587586">
    <property type="component" value="Unassembled WGS sequence"/>
</dbReference>
<keyword evidence="3" id="KW-1185">Reference proteome</keyword>